<dbReference type="PANTHER" id="PTHR12858:SF1">
    <property type="entry name" value="PRE-RRNA-PROCESSING PROTEIN TSR1 HOMOLOG"/>
    <property type="match status" value="1"/>
</dbReference>
<evidence type="ECO:0000256" key="1">
    <source>
        <dbReference type="SAM" id="SignalP"/>
    </source>
</evidence>
<proteinExistence type="predicted"/>
<dbReference type="EMBL" id="JBBWWQ010000011">
    <property type="protein sequence ID" value="KAK8935690.1"/>
    <property type="molecule type" value="Genomic_DNA"/>
</dbReference>
<organism evidence="3 4">
    <name type="scientific">Platanthera zijinensis</name>
    <dbReference type="NCBI Taxonomy" id="2320716"/>
    <lineage>
        <taxon>Eukaryota</taxon>
        <taxon>Viridiplantae</taxon>
        <taxon>Streptophyta</taxon>
        <taxon>Embryophyta</taxon>
        <taxon>Tracheophyta</taxon>
        <taxon>Spermatophyta</taxon>
        <taxon>Magnoliopsida</taxon>
        <taxon>Liliopsida</taxon>
        <taxon>Asparagales</taxon>
        <taxon>Orchidaceae</taxon>
        <taxon>Orchidoideae</taxon>
        <taxon>Orchideae</taxon>
        <taxon>Orchidinae</taxon>
        <taxon>Platanthera</taxon>
    </lineage>
</organism>
<dbReference type="GO" id="GO:0030688">
    <property type="term" value="C:preribosome, small subunit precursor"/>
    <property type="evidence" value="ECO:0007669"/>
    <property type="project" value="TreeGrafter"/>
</dbReference>
<accession>A0AAP0BDC2</accession>
<dbReference type="Pfam" id="PF08142">
    <property type="entry name" value="AARP2CN"/>
    <property type="match status" value="1"/>
</dbReference>
<feature type="chain" id="PRO_5042985904" description="AARP2CN domain-containing protein" evidence="1">
    <location>
        <begin position="17"/>
        <end position="135"/>
    </location>
</feature>
<dbReference type="InterPro" id="IPR039761">
    <property type="entry name" value="Bms1/Tsr1"/>
</dbReference>
<protein>
    <recommendedName>
        <fullName evidence="2">AARP2CN domain-containing protein</fullName>
    </recommendedName>
</protein>
<dbReference type="SMART" id="SM00785">
    <property type="entry name" value="AARP2CN"/>
    <property type="match status" value="1"/>
</dbReference>
<evidence type="ECO:0000313" key="3">
    <source>
        <dbReference type="EMBL" id="KAK8935690.1"/>
    </source>
</evidence>
<dbReference type="PANTHER" id="PTHR12858">
    <property type="entry name" value="RIBOSOME BIOGENESIS PROTEIN"/>
    <property type="match status" value="1"/>
</dbReference>
<dbReference type="InterPro" id="IPR012948">
    <property type="entry name" value="AARP2CN"/>
</dbReference>
<sequence>MLFCLVFLISRTVVSFHQVAAIFLPGCSHLPPRLQPSSSICLSSAPTPSASILSSICKVDLEVDNNMHGKCTLLLSGYLRGRNLSVNQLVHVSGAGDFQFDKIDVLMDPVPLNDRKYCNSMDSDKSNYIKVCLAP</sequence>
<dbReference type="GO" id="GO:0005634">
    <property type="term" value="C:nucleus"/>
    <property type="evidence" value="ECO:0007669"/>
    <property type="project" value="InterPro"/>
</dbReference>
<name>A0AAP0BDC2_9ASPA</name>
<dbReference type="GO" id="GO:0005525">
    <property type="term" value="F:GTP binding"/>
    <property type="evidence" value="ECO:0007669"/>
    <property type="project" value="TreeGrafter"/>
</dbReference>
<dbReference type="GO" id="GO:0000479">
    <property type="term" value="P:endonucleolytic cleavage of tricistronic rRNA transcript (SSU-rRNA, 5.8S rRNA, LSU-rRNA)"/>
    <property type="evidence" value="ECO:0007669"/>
    <property type="project" value="TreeGrafter"/>
</dbReference>
<comment type="caution">
    <text evidence="3">The sequence shown here is derived from an EMBL/GenBank/DDBJ whole genome shotgun (WGS) entry which is preliminary data.</text>
</comment>
<dbReference type="GO" id="GO:0034511">
    <property type="term" value="F:U3 snoRNA binding"/>
    <property type="evidence" value="ECO:0007669"/>
    <property type="project" value="TreeGrafter"/>
</dbReference>
<gene>
    <name evidence="3" type="ORF">KSP39_PZI014012</name>
</gene>
<dbReference type="Proteomes" id="UP001418222">
    <property type="component" value="Unassembled WGS sequence"/>
</dbReference>
<keyword evidence="4" id="KW-1185">Reference proteome</keyword>
<dbReference type="AlphaFoldDB" id="A0AAP0BDC2"/>
<evidence type="ECO:0000259" key="2">
    <source>
        <dbReference type="SMART" id="SM00785"/>
    </source>
</evidence>
<evidence type="ECO:0000313" key="4">
    <source>
        <dbReference type="Proteomes" id="UP001418222"/>
    </source>
</evidence>
<reference evidence="3 4" key="1">
    <citation type="journal article" date="2022" name="Nat. Plants">
        <title>Genomes of leafy and leafless Platanthera orchids illuminate the evolution of mycoheterotrophy.</title>
        <authorList>
            <person name="Li M.H."/>
            <person name="Liu K.W."/>
            <person name="Li Z."/>
            <person name="Lu H.C."/>
            <person name="Ye Q.L."/>
            <person name="Zhang D."/>
            <person name="Wang J.Y."/>
            <person name="Li Y.F."/>
            <person name="Zhong Z.M."/>
            <person name="Liu X."/>
            <person name="Yu X."/>
            <person name="Liu D.K."/>
            <person name="Tu X.D."/>
            <person name="Liu B."/>
            <person name="Hao Y."/>
            <person name="Liao X.Y."/>
            <person name="Jiang Y.T."/>
            <person name="Sun W.H."/>
            <person name="Chen J."/>
            <person name="Chen Y.Q."/>
            <person name="Ai Y."/>
            <person name="Zhai J.W."/>
            <person name="Wu S.S."/>
            <person name="Zhou Z."/>
            <person name="Hsiao Y.Y."/>
            <person name="Wu W.L."/>
            <person name="Chen Y.Y."/>
            <person name="Lin Y.F."/>
            <person name="Hsu J.L."/>
            <person name="Li C.Y."/>
            <person name="Wang Z.W."/>
            <person name="Zhao X."/>
            <person name="Zhong W.Y."/>
            <person name="Ma X.K."/>
            <person name="Ma L."/>
            <person name="Huang J."/>
            <person name="Chen G.Z."/>
            <person name="Huang M.Z."/>
            <person name="Huang L."/>
            <person name="Peng D.H."/>
            <person name="Luo Y.B."/>
            <person name="Zou S.Q."/>
            <person name="Chen S.P."/>
            <person name="Lan S."/>
            <person name="Tsai W.C."/>
            <person name="Van de Peer Y."/>
            <person name="Liu Z.J."/>
        </authorList>
    </citation>
    <scope>NUCLEOTIDE SEQUENCE [LARGE SCALE GENOMIC DNA]</scope>
    <source>
        <strain evidence="3">Lor287</strain>
    </source>
</reference>
<keyword evidence="1" id="KW-0732">Signal</keyword>
<dbReference type="GO" id="GO:0000462">
    <property type="term" value="P:maturation of SSU-rRNA from tricistronic rRNA transcript (SSU-rRNA, 5.8S rRNA, LSU-rRNA)"/>
    <property type="evidence" value="ECO:0007669"/>
    <property type="project" value="TreeGrafter"/>
</dbReference>
<dbReference type="GO" id="GO:0003924">
    <property type="term" value="F:GTPase activity"/>
    <property type="evidence" value="ECO:0007669"/>
    <property type="project" value="TreeGrafter"/>
</dbReference>
<feature type="domain" description="AARP2CN" evidence="2">
    <location>
        <begin position="48"/>
        <end position="110"/>
    </location>
</feature>
<feature type="signal peptide" evidence="1">
    <location>
        <begin position="1"/>
        <end position="16"/>
    </location>
</feature>